<dbReference type="CTD" id="100040048"/>
<dbReference type="Ensembl" id="ENSPNAT00000029232.2">
    <property type="protein sequence ID" value="ENSPNAP00000019433.1"/>
    <property type="gene ID" value="ENSPNAG00000025985.2"/>
</dbReference>
<dbReference type="InterPro" id="IPR001811">
    <property type="entry name" value="Chemokine_IL8-like_dom"/>
</dbReference>
<keyword evidence="1" id="KW-0202">Cytokine</keyword>
<feature type="chain" id="PRO_5017462613" description="Chemokine interleukin-8-like domain-containing protein" evidence="2">
    <location>
        <begin position="20"/>
        <end position="89"/>
    </location>
</feature>
<evidence type="ECO:0000313" key="4">
    <source>
        <dbReference type="Ensembl" id="ENSPNAP00000019433.1"/>
    </source>
</evidence>
<dbReference type="RefSeq" id="XP_037403523.1">
    <property type="nucleotide sequence ID" value="XM_037547626.1"/>
</dbReference>
<dbReference type="Gene3D" id="2.40.50.40">
    <property type="match status" value="1"/>
</dbReference>
<accession>A0A3B4D7M9</accession>
<dbReference type="GO" id="GO:0005615">
    <property type="term" value="C:extracellular space"/>
    <property type="evidence" value="ECO:0007669"/>
    <property type="project" value="UniProtKB-KW"/>
</dbReference>
<evidence type="ECO:0000256" key="1">
    <source>
        <dbReference type="ARBA" id="ARBA00022514"/>
    </source>
</evidence>
<feature type="domain" description="Chemokine interleukin-8-like" evidence="3">
    <location>
        <begin position="21"/>
        <end position="81"/>
    </location>
</feature>
<reference evidence="4" key="2">
    <citation type="submission" date="2025-08" db="UniProtKB">
        <authorList>
            <consortium name="Ensembl"/>
        </authorList>
    </citation>
    <scope>IDENTIFICATION</scope>
</reference>
<dbReference type="GeneID" id="119266052"/>
<proteinExistence type="predicted"/>
<dbReference type="SMART" id="SM00199">
    <property type="entry name" value="SCY"/>
    <property type="match status" value="1"/>
</dbReference>
<dbReference type="GO" id="GO:0008009">
    <property type="term" value="F:chemokine activity"/>
    <property type="evidence" value="ECO:0007669"/>
    <property type="project" value="InterPro"/>
</dbReference>
<keyword evidence="5" id="KW-1185">Reference proteome</keyword>
<feature type="signal peptide" evidence="2">
    <location>
        <begin position="1"/>
        <end position="19"/>
    </location>
</feature>
<dbReference type="SUPFAM" id="SSF54117">
    <property type="entry name" value="Interleukin 8-like chemokines"/>
    <property type="match status" value="1"/>
</dbReference>
<reference evidence="4 5" key="1">
    <citation type="submission" date="2020-10" db="EMBL/GenBank/DDBJ databases">
        <title>Pygocentrus nattereri (red-bellied piranha) genome, fPygNat1, primary haplotype.</title>
        <authorList>
            <person name="Myers G."/>
            <person name="Meyer A."/>
            <person name="Karagic N."/>
            <person name="Pippel M."/>
            <person name="Winkler S."/>
            <person name="Tracey A."/>
            <person name="Wood J."/>
            <person name="Formenti G."/>
            <person name="Howe K."/>
            <person name="Fedrigo O."/>
            <person name="Jarvis E.D."/>
        </authorList>
    </citation>
    <scope>NUCLEOTIDE SEQUENCE [LARGE SCALE GENOMIC DNA]</scope>
</reference>
<evidence type="ECO:0000256" key="2">
    <source>
        <dbReference type="SAM" id="SignalP"/>
    </source>
</evidence>
<dbReference type="OrthoDB" id="8905061at2759"/>
<name>A0A3B4D7M9_PYGNA</name>
<dbReference type="GO" id="GO:0006955">
    <property type="term" value="P:immune response"/>
    <property type="evidence" value="ECO:0007669"/>
    <property type="project" value="InterPro"/>
</dbReference>
<protein>
    <recommendedName>
        <fullName evidence="3">Chemokine interleukin-8-like domain-containing protein</fullName>
    </recommendedName>
</protein>
<keyword evidence="2" id="KW-0732">Signal</keyword>
<evidence type="ECO:0000313" key="5">
    <source>
        <dbReference type="Proteomes" id="UP001501920"/>
    </source>
</evidence>
<dbReference type="InterPro" id="IPR036048">
    <property type="entry name" value="Interleukin_8-like_sf"/>
</dbReference>
<dbReference type="OMA" id="CCINTKS"/>
<reference evidence="4" key="3">
    <citation type="submission" date="2025-09" db="UniProtKB">
        <authorList>
            <consortium name="Ensembl"/>
        </authorList>
    </citation>
    <scope>IDENTIFICATION</scope>
</reference>
<evidence type="ECO:0000259" key="3">
    <source>
        <dbReference type="SMART" id="SM00199"/>
    </source>
</evidence>
<dbReference type="AlphaFoldDB" id="A0A3B4D7M9"/>
<dbReference type="GeneTree" id="ENSGT01010000222762"/>
<dbReference type="Proteomes" id="UP001501920">
    <property type="component" value="Chromosome 18"/>
</dbReference>
<organism evidence="4 5">
    <name type="scientific">Pygocentrus nattereri</name>
    <name type="common">Red-bellied piranha</name>
    <dbReference type="NCBI Taxonomy" id="42514"/>
    <lineage>
        <taxon>Eukaryota</taxon>
        <taxon>Metazoa</taxon>
        <taxon>Chordata</taxon>
        <taxon>Craniata</taxon>
        <taxon>Vertebrata</taxon>
        <taxon>Euteleostomi</taxon>
        <taxon>Actinopterygii</taxon>
        <taxon>Neopterygii</taxon>
        <taxon>Teleostei</taxon>
        <taxon>Ostariophysi</taxon>
        <taxon>Characiformes</taxon>
        <taxon>Characoidei</taxon>
        <taxon>Pygocentrus</taxon>
    </lineage>
</organism>
<dbReference type="Pfam" id="PF00048">
    <property type="entry name" value="IL8"/>
    <property type="match status" value="1"/>
</dbReference>
<sequence>MDLKVLLLVLCITFSSVQGAIPTCCVQTSRIPLAILQEVEKFDVQSRNGACEIDAVVLHHKGKKYCALPRAKTVLQIIHKKRMGSKYMV</sequence>